<protein>
    <recommendedName>
        <fullName evidence="1">Fibronectin type-III domain-containing protein</fullName>
    </recommendedName>
</protein>
<accession>A0AAV4K1Z7</accession>
<dbReference type="InterPro" id="IPR003961">
    <property type="entry name" value="FN3_dom"/>
</dbReference>
<keyword evidence="3" id="KW-1185">Reference proteome</keyword>
<dbReference type="AlphaFoldDB" id="A0AAV4K1Z7"/>
<dbReference type="Gene3D" id="2.60.40.10">
    <property type="entry name" value="Immunoglobulins"/>
    <property type="match status" value="1"/>
</dbReference>
<name>A0AAV4K1Z7_9GAST</name>
<evidence type="ECO:0000313" key="2">
    <source>
        <dbReference type="EMBL" id="GFS26886.1"/>
    </source>
</evidence>
<dbReference type="PANTHER" id="PTHR16897:SF2">
    <property type="entry name" value="OS03G0226600 PROTEIN"/>
    <property type="match status" value="1"/>
</dbReference>
<organism evidence="2 3">
    <name type="scientific">Elysia marginata</name>
    <dbReference type="NCBI Taxonomy" id="1093978"/>
    <lineage>
        <taxon>Eukaryota</taxon>
        <taxon>Metazoa</taxon>
        <taxon>Spiralia</taxon>
        <taxon>Lophotrochozoa</taxon>
        <taxon>Mollusca</taxon>
        <taxon>Gastropoda</taxon>
        <taxon>Heterobranchia</taxon>
        <taxon>Euthyneura</taxon>
        <taxon>Panpulmonata</taxon>
        <taxon>Sacoglossa</taxon>
        <taxon>Placobranchoidea</taxon>
        <taxon>Plakobranchidae</taxon>
        <taxon>Elysia</taxon>
    </lineage>
</organism>
<dbReference type="PROSITE" id="PS50853">
    <property type="entry name" value="FN3"/>
    <property type="match status" value="1"/>
</dbReference>
<evidence type="ECO:0000259" key="1">
    <source>
        <dbReference type="PROSITE" id="PS50853"/>
    </source>
</evidence>
<gene>
    <name evidence="2" type="ORF">ElyMa_005229600</name>
</gene>
<dbReference type="EMBL" id="BMAT01010439">
    <property type="protein sequence ID" value="GFS26886.1"/>
    <property type="molecule type" value="Genomic_DNA"/>
</dbReference>
<reference evidence="2 3" key="1">
    <citation type="journal article" date="2021" name="Elife">
        <title>Chloroplast acquisition without the gene transfer in kleptoplastic sea slugs, Plakobranchus ocellatus.</title>
        <authorList>
            <person name="Maeda T."/>
            <person name="Takahashi S."/>
            <person name="Yoshida T."/>
            <person name="Shimamura S."/>
            <person name="Takaki Y."/>
            <person name="Nagai Y."/>
            <person name="Toyoda A."/>
            <person name="Suzuki Y."/>
            <person name="Arimoto A."/>
            <person name="Ishii H."/>
            <person name="Satoh N."/>
            <person name="Nishiyama T."/>
            <person name="Hasebe M."/>
            <person name="Maruyama T."/>
            <person name="Minagawa J."/>
            <person name="Obokata J."/>
            <person name="Shigenobu S."/>
        </authorList>
    </citation>
    <scope>NUCLEOTIDE SEQUENCE [LARGE SCALE GENOMIC DNA]</scope>
</reference>
<feature type="domain" description="Fibronectin type-III" evidence="1">
    <location>
        <begin position="256"/>
        <end position="358"/>
    </location>
</feature>
<comment type="caution">
    <text evidence="2">The sequence shown here is derived from an EMBL/GenBank/DDBJ whole genome shotgun (WGS) entry which is preliminary data.</text>
</comment>
<evidence type="ECO:0000313" key="3">
    <source>
        <dbReference type="Proteomes" id="UP000762676"/>
    </source>
</evidence>
<dbReference type="InterPro" id="IPR013783">
    <property type="entry name" value="Ig-like_fold"/>
</dbReference>
<sequence length="1185" mass="129257">MLLFLKPLCPFHLQGNTYQQVSHSNSGTTFENEGYVQLKTFNTASNVGAHSSIFIGVWAVNGNGLMSQALHHEFDVGGGLLDLKRRCTAYNCQGHCVCAIQDQTCSAASGCSDISGGSPTRDTVTVQDVVDITFNSGSDSYGPSRTYLAAQWSITTTQGLSVKRYEVAVGLTSSSSPSGLYNSASERIWYDVGQMTQWVWPLHDREMTVDTSYSVFIRAWYSSNQYAIFKSSGVTVAPSAMTTTTNTAAAVKELLQSGDTKDTDYTTSTSTLHVRWDGLFQPGTAGLDTFKVFISSESGGHDIYVSSNINSGTTTHTATGLSLVENIRYYTTVSAHNRAGVMTTQTSDGFTVDATAPDAGLVLDGAELRDIDAQSSDGKMHAQWRHFRDTGGSGIRRYWWCIGTVADTTTCNTLSWTDVGLKTHGFLYASFSSGTTYYNKIKAEDWAGNVSPASYSDGIVVDTSGPQLVNQLYMSTSELIQVSPGCEKLCPCPPLNFYSIPLSDKTLSFYEINMSTSDKNPSFEVDTYVFDNTTVCDSGDPSSWSLNADGCVKLQMSNAPIAAHDSQYILMSGDLSQTVSVTTNALYRLEIKVGYPQVLEDHHKAIDGYVSLGLDSHAFHLDPDRCEGRCEIETENSILWNTLTFYHTAVSTSLTVVVGTRFTTSDMRLGLDGVSLVRVYYSQQYSGQPVEPSTETTAVFLPHWSSVNSVWHFEDSESTIVDYMWAVGTVPGGTQLQNFVSVGKLNHGVVGDLALTHNATVYVTVVATNMAGLTTKVELNPVVVDMTGPEILDLHDGTGLDVDYQTSYTITANWAIRDNESSTDYCVWAIGSVPGGYNVKIFESLPSQTSYSVSHTVDNTTYPAPFTFYSTVRCYNTIGLFTVSYTNGVTVVSPDRNDGVQSMEILADSSTYRLATEHCLTTSDNIRIKWDLEQTDTLIKSYKFAVRDITPDPEYLLTVNCTDNSTVVNGTSLNVTALNATADNSTSSLCNCSYDNMNISGIMIEGDNDTESYCFAQMWMTNYSAIDRNITERLSPESDFPPFAASLHDVSVLTSHNVSISVTPVDIFDTEMQGQESMVIVSPPGPQIIGSMAIPDSNLTSTNLTVDWTGVFSSYWSDLVYEVTVGSKIGASNIVQWQETTETSMTLELSNSEVKEFNLSLIITAYDQCGLYNTYSSGLFLVNLP</sequence>
<dbReference type="PANTHER" id="PTHR16897">
    <property type="entry name" value="OS10G0105400 PROTEIN"/>
    <property type="match status" value="1"/>
</dbReference>
<dbReference type="Proteomes" id="UP000762676">
    <property type="component" value="Unassembled WGS sequence"/>
</dbReference>
<dbReference type="SUPFAM" id="SSF49265">
    <property type="entry name" value="Fibronectin type III"/>
    <property type="match status" value="1"/>
</dbReference>
<proteinExistence type="predicted"/>
<dbReference type="InterPro" id="IPR036116">
    <property type="entry name" value="FN3_sf"/>
</dbReference>